<gene>
    <name evidence="3" type="ORF">C8D78_3044</name>
</gene>
<dbReference type="Pfam" id="PF03640">
    <property type="entry name" value="Lipoprotein_15"/>
    <property type="match status" value="2"/>
</dbReference>
<protein>
    <submittedName>
        <fullName evidence="3">Putative lipoprotein with Yx(FWY)xxD motif</fullName>
    </submittedName>
</protein>
<dbReference type="EMBL" id="RBIR01000007">
    <property type="protein sequence ID" value="RKR15523.1"/>
    <property type="molecule type" value="Genomic_DNA"/>
</dbReference>
<reference evidence="3 4" key="1">
    <citation type="submission" date="2018-10" db="EMBL/GenBank/DDBJ databases">
        <title>Genomic Encyclopedia of Type Strains, Phase IV (KMG-IV): sequencing the most valuable type-strain genomes for metagenomic binning, comparative biology and taxonomic classification.</title>
        <authorList>
            <person name="Goeker M."/>
        </authorList>
    </citation>
    <scope>NUCLEOTIDE SEQUENCE [LARGE SCALE GENOMIC DNA]</scope>
    <source>
        <strain evidence="3 4">DSM 25586</strain>
    </source>
</reference>
<evidence type="ECO:0000313" key="3">
    <source>
        <dbReference type="EMBL" id="RKR15523.1"/>
    </source>
</evidence>
<feature type="signal peptide" evidence="2">
    <location>
        <begin position="1"/>
        <end position="24"/>
    </location>
</feature>
<dbReference type="RefSeq" id="WP_120954681.1">
    <property type="nucleotide sequence ID" value="NZ_RBIR01000007.1"/>
</dbReference>
<evidence type="ECO:0000313" key="4">
    <source>
        <dbReference type="Proteomes" id="UP000276055"/>
    </source>
</evidence>
<feature type="region of interest" description="Disordered" evidence="1">
    <location>
        <begin position="29"/>
        <end position="50"/>
    </location>
</feature>
<organism evidence="3 4">
    <name type="scientific">Arthrobacter oryzae</name>
    <dbReference type="NCBI Taxonomy" id="409290"/>
    <lineage>
        <taxon>Bacteria</taxon>
        <taxon>Bacillati</taxon>
        <taxon>Actinomycetota</taxon>
        <taxon>Actinomycetes</taxon>
        <taxon>Micrococcales</taxon>
        <taxon>Micrococcaceae</taxon>
        <taxon>Arthrobacter</taxon>
    </lineage>
</organism>
<dbReference type="InterPro" id="IPR005297">
    <property type="entry name" value="Lipoprotein_repeat"/>
</dbReference>
<comment type="caution">
    <text evidence="3">The sequence shown here is derived from an EMBL/GenBank/DDBJ whole genome shotgun (WGS) entry which is preliminary data.</text>
</comment>
<dbReference type="AlphaFoldDB" id="A0A495EG50"/>
<accession>A0A495EG50</accession>
<dbReference type="OrthoDB" id="597632at2"/>
<keyword evidence="2" id="KW-0732">Signal</keyword>
<sequence length="180" mass="17180">MKKHLSIGLSAFALAALLSGCGGATSTSTSTAPTSSAASTPAQSSSSAAAGSAPASTSAAVLSVGQSSAGQIVVGAQGLSVYAFANDTKGSGTSACTAGCATSWPPVTSTSATPTVSGVTGKVGTIPAANGKLQVTLNGMPLYYYSKDQAAGDITGQGVGGVWYLVSPSGEMIKSAAGGY</sequence>
<evidence type="ECO:0000256" key="1">
    <source>
        <dbReference type="SAM" id="MobiDB-lite"/>
    </source>
</evidence>
<name>A0A495EG50_9MICC</name>
<dbReference type="Proteomes" id="UP000276055">
    <property type="component" value="Unassembled WGS sequence"/>
</dbReference>
<evidence type="ECO:0000256" key="2">
    <source>
        <dbReference type="SAM" id="SignalP"/>
    </source>
</evidence>
<feature type="chain" id="PRO_5038532119" evidence="2">
    <location>
        <begin position="25"/>
        <end position="180"/>
    </location>
</feature>
<keyword evidence="3" id="KW-0449">Lipoprotein</keyword>
<dbReference type="PROSITE" id="PS51257">
    <property type="entry name" value="PROKAR_LIPOPROTEIN"/>
    <property type="match status" value="1"/>
</dbReference>
<proteinExistence type="predicted"/>
<dbReference type="GO" id="GO:0043448">
    <property type="term" value="P:alkane catabolic process"/>
    <property type="evidence" value="ECO:0007669"/>
    <property type="project" value="TreeGrafter"/>
</dbReference>
<dbReference type="PANTHER" id="PTHR39335:SF1">
    <property type="entry name" value="BLL4220 PROTEIN"/>
    <property type="match status" value="1"/>
</dbReference>
<dbReference type="PANTHER" id="PTHR39335">
    <property type="entry name" value="BLL4220 PROTEIN"/>
    <property type="match status" value="1"/>
</dbReference>